<sequence>MRKKKVIKIAKLSQSKVSIAYKIIKERIMSETYKFGQVLSATSLSEELDMSRTPILEAFKMLESEGIVRVVPQVGVIVRPLNPDRVFGIFTIRAILEGYVAGEAAKKKVRFEIKDQAMKLIEEMQQCIEKGDVDRYAELNMKFHQMIIDTLDNHHIKETIMQLWDLSHYVNARKFVFAENMQQSYQEHKDCLEAIMAGDSEKARRVMEEHIYRSREKILRLLQD</sequence>
<name>Q7WZF3_GEOG3</name>
<evidence type="ECO:0000313" key="5">
    <source>
        <dbReference type="EMBL" id="AHA58172.1"/>
    </source>
</evidence>
<dbReference type="HOGENOM" id="CLU_017584_5_2_9"/>
<evidence type="ECO:0000256" key="1">
    <source>
        <dbReference type="ARBA" id="ARBA00023015"/>
    </source>
</evidence>
<dbReference type="AlphaFoldDB" id="Q7WZF3"/>
<evidence type="ECO:0000259" key="4">
    <source>
        <dbReference type="PROSITE" id="PS50949"/>
    </source>
</evidence>
<evidence type="ECO:0000256" key="2">
    <source>
        <dbReference type="ARBA" id="ARBA00023125"/>
    </source>
</evidence>
<dbReference type="Proteomes" id="UP000015500">
    <property type="component" value="Plasmid pBt40"/>
</dbReference>
<dbReference type="Pfam" id="PF07729">
    <property type="entry name" value="FCD"/>
    <property type="match status" value="1"/>
</dbReference>
<evidence type="ECO:0000313" key="6">
    <source>
        <dbReference type="EMBL" id="BAC79224.1"/>
    </source>
</evidence>
<geneLocation type="plasmid" evidence="5 7">
    <name>pBt40</name>
</geneLocation>
<dbReference type="PROSITE" id="PS50949">
    <property type="entry name" value="HTH_GNTR"/>
    <property type="match status" value="1"/>
</dbReference>
<dbReference type="SMART" id="SM00895">
    <property type="entry name" value="FCD"/>
    <property type="match status" value="1"/>
</dbReference>
<proteinExistence type="predicted"/>
<protein>
    <submittedName>
        <fullName evidence="5 6">BphR</fullName>
    </submittedName>
</protein>
<dbReference type="InterPro" id="IPR036390">
    <property type="entry name" value="WH_DNA-bd_sf"/>
</dbReference>
<keyword evidence="2" id="KW-0238">DNA-binding</keyword>
<keyword evidence="3" id="KW-0804">Transcription</keyword>
<dbReference type="InterPro" id="IPR000524">
    <property type="entry name" value="Tscrpt_reg_HTH_GntR"/>
</dbReference>
<accession>Q7WZF3</accession>
<reference evidence="6" key="1">
    <citation type="journal article" date="2005" name="Microbiology (Mosc.)">
        <title>bph genes of the thermophilic PCB degrader, Bacillus sp. JF8: characterization of the divergent ring-hydroxylating dioxygenase and hydrolase genes upstream of the Mn-dependent BphC.</title>
        <authorList>
            <person name="Mukerjee-Dhar G."/>
            <person name="Shimura M."/>
            <person name="Miyazawa D."/>
            <person name="Kimbara K."/>
            <person name="Hatta T."/>
        </authorList>
    </citation>
    <scope>NUCLEOTIDE SEQUENCE</scope>
    <source>
        <strain evidence="6">JF8</strain>
    </source>
</reference>
<dbReference type="SMART" id="SM00345">
    <property type="entry name" value="HTH_GNTR"/>
    <property type="match status" value="1"/>
</dbReference>
<dbReference type="PANTHER" id="PTHR43537">
    <property type="entry name" value="TRANSCRIPTIONAL REGULATOR, GNTR FAMILY"/>
    <property type="match status" value="1"/>
</dbReference>
<evidence type="ECO:0000256" key="3">
    <source>
        <dbReference type="ARBA" id="ARBA00023163"/>
    </source>
</evidence>
<dbReference type="SUPFAM" id="SSF46785">
    <property type="entry name" value="Winged helix' DNA-binding domain"/>
    <property type="match status" value="1"/>
</dbReference>
<dbReference type="InterPro" id="IPR036388">
    <property type="entry name" value="WH-like_DNA-bd_sf"/>
</dbReference>
<dbReference type="InterPro" id="IPR008920">
    <property type="entry name" value="TF_FadR/GntR_C"/>
</dbReference>
<dbReference type="Gene3D" id="1.10.10.10">
    <property type="entry name" value="Winged helix-like DNA-binding domain superfamily/Winged helix DNA-binding domain"/>
    <property type="match status" value="1"/>
</dbReference>
<evidence type="ECO:0000313" key="7">
    <source>
        <dbReference type="Proteomes" id="UP000015500"/>
    </source>
</evidence>
<dbReference type="GO" id="GO:0003677">
    <property type="term" value="F:DNA binding"/>
    <property type="evidence" value="ECO:0007669"/>
    <property type="project" value="UniProtKB-KW"/>
</dbReference>
<dbReference type="CDD" id="cd07377">
    <property type="entry name" value="WHTH_GntR"/>
    <property type="match status" value="1"/>
</dbReference>
<dbReference type="Gene3D" id="1.20.120.530">
    <property type="entry name" value="GntR ligand-binding domain-like"/>
    <property type="match status" value="1"/>
</dbReference>
<dbReference type="GO" id="GO:0003700">
    <property type="term" value="F:DNA-binding transcription factor activity"/>
    <property type="evidence" value="ECO:0007669"/>
    <property type="project" value="InterPro"/>
</dbReference>
<organism evidence="6">
    <name type="scientific">Geobacillus genomosp. 3</name>
    <dbReference type="NCBI Taxonomy" id="1921421"/>
    <lineage>
        <taxon>Bacteria</taxon>
        <taxon>Bacillati</taxon>
        <taxon>Bacillota</taxon>
        <taxon>Bacilli</taxon>
        <taxon>Bacillales</taxon>
        <taxon>Anoxybacillaceae</taxon>
        <taxon>Geobacillus</taxon>
    </lineage>
</organism>
<gene>
    <name evidence="6" type="primary">bphR</name>
    <name evidence="5" type="ORF">M493_00001</name>
</gene>
<feature type="domain" description="HTH gntR-type" evidence="4">
    <location>
        <begin position="14"/>
        <end position="81"/>
    </location>
</feature>
<dbReference type="EMBL" id="AB113649">
    <property type="protein sequence ID" value="BAC79224.1"/>
    <property type="molecule type" value="Genomic_DNA"/>
</dbReference>
<keyword evidence="5" id="KW-0614">Plasmid</keyword>
<dbReference type="SUPFAM" id="SSF48008">
    <property type="entry name" value="GntR ligand-binding domain-like"/>
    <property type="match status" value="1"/>
</dbReference>
<keyword evidence="7" id="KW-1185">Reference proteome</keyword>
<reference evidence="5 7" key="2">
    <citation type="journal article" date="2014" name="Genome Announc.">
        <title>Complete Genome Sequence of the Thermophilic Polychlorinated Biphenyl Degrader Geobacillus sp. Strain JF8 (NBRC 109937).</title>
        <authorList>
            <person name="Shintani M."/>
            <person name="Ohtsubo Y."/>
            <person name="Fukuda K."/>
            <person name="Hosoyama A."/>
            <person name="Ohji S."/>
            <person name="Yamazoe A."/>
            <person name="Fujita N."/>
            <person name="Nagata Y."/>
            <person name="Tsuda M."/>
            <person name="Hatta T."/>
            <person name="Kimbara K."/>
        </authorList>
    </citation>
    <scope>NUCLEOTIDE SEQUENCE [LARGE SCALE GENOMIC DNA]</scope>
    <source>
        <strain evidence="5 7">JF8</strain>
        <plasmid evidence="5">pBt40</plasmid>
    </source>
</reference>
<keyword evidence="1" id="KW-0805">Transcription regulation</keyword>
<dbReference type="Pfam" id="PF00392">
    <property type="entry name" value="GntR"/>
    <property type="match status" value="1"/>
</dbReference>
<dbReference type="PANTHER" id="PTHR43537:SF24">
    <property type="entry name" value="GLUCONATE OPERON TRANSCRIPTIONAL REPRESSOR"/>
    <property type="match status" value="1"/>
</dbReference>
<dbReference type="KEGG" id="gjf:M493_00001"/>
<dbReference type="InterPro" id="IPR011711">
    <property type="entry name" value="GntR_C"/>
</dbReference>
<dbReference type="EMBL" id="CP006255">
    <property type="protein sequence ID" value="AHA58172.1"/>
    <property type="molecule type" value="Genomic_DNA"/>
</dbReference>
<accession>V5LVT4</accession>